<dbReference type="RefSeq" id="WP_357787995.1">
    <property type="nucleotide sequence ID" value="NZ_JBFAKC010000016.1"/>
</dbReference>
<accession>A0ABV3G1J3</accession>
<evidence type="ECO:0000256" key="1">
    <source>
        <dbReference type="SAM" id="MobiDB-lite"/>
    </source>
</evidence>
<feature type="compositionally biased region" description="Gly residues" evidence="1">
    <location>
        <begin position="391"/>
        <end position="405"/>
    </location>
</feature>
<feature type="compositionally biased region" description="Gly residues" evidence="1">
    <location>
        <begin position="412"/>
        <end position="432"/>
    </location>
</feature>
<comment type="caution">
    <text evidence="2">The sequence shown here is derived from an EMBL/GenBank/DDBJ whole genome shotgun (WGS) entry which is preliminary data.</text>
</comment>
<dbReference type="EMBL" id="JBFAKC010000016">
    <property type="protein sequence ID" value="MEV0711548.1"/>
    <property type="molecule type" value="Genomic_DNA"/>
</dbReference>
<evidence type="ECO:0000313" key="3">
    <source>
        <dbReference type="Proteomes" id="UP001551695"/>
    </source>
</evidence>
<protein>
    <submittedName>
        <fullName evidence="2">Uncharacterized protein</fullName>
    </submittedName>
</protein>
<gene>
    <name evidence="2" type="ORF">AB0I48_28675</name>
</gene>
<organism evidence="2 3">
    <name type="scientific">Nocardia aurea</name>
    <dbReference type="NCBI Taxonomy" id="2144174"/>
    <lineage>
        <taxon>Bacteria</taxon>
        <taxon>Bacillati</taxon>
        <taxon>Actinomycetota</taxon>
        <taxon>Actinomycetes</taxon>
        <taxon>Mycobacteriales</taxon>
        <taxon>Nocardiaceae</taxon>
        <taxon>Nocardia</taxon>
    </lineage>
</organism>
<sequence length="432" mass="46979">MRRLHQEFRRWHTPQALSALTGIMASGPDGSASEARDVLEQWCVDPEVLAGVIDRVVTGENDKPSRAPQFGCGLTPAAVSFLLAPAPDPDRFPHKPKVRLVEYLWSNRDTRALTGLLAAVVSDTTENPARDRVAGFLSSTDHPALHAALETRFDDLVTEAIAQKRGGRHHGRVTVGAPEALRRLWTPQGQPTSFTQILLDNPFLPRQAGHRPEPWRHATRARVLEAAVHNRIDLLLSHQHERGPAEWVQDLLEAAQLGAPPEITARCEQVLRSLDPGEAREALCDIAVREYERHRDYAREIALAAGYTWSGKRRRAVFLFLTEQWARYDELDPDGAELRAFCERDKPLNSTDHRSYCGRIAEIAVRTQRPNPYDADFWNRYTSPTRRPGEARGGGGGGVDTGSHGGSAAAGFAGGGCGGGGGGGCGGGGGGG</sequence>
<name>A0ABV3G1J3_9NOCA</name>
<dbReference type="Proteomes" id="UP001551695">
    <property type="component" value="Unassembled WGS sequence"/>
</dbReference>
<keyword evidence="3" id="KW-1185">Reference proteome</keyword>
<feature type="region of interest" description="Disordered" evidence="1">
    <location>
        <begin position="376"/>
        <end position="432"/>
    </location>
</feature>
<reference evidence="2 3" key="1">
    <citation type="submission" date="2024-06" db="EMBL/GenBank/DDBJ databases">
        <title>The Natural Products Discovery Center: Release of the First 8490 Sequenced Strains for Exploring Actinobacteria Biosynthetic Diversity.</title>
        <authorList>
            <person name="Kalkreuter E."/>
            <person name="Kautsar S.A."/>
            <person name="Yang D."/>
            <person name="Bader C.D."/>
            <person name="Teijaro C.N."/>
            <person name="Fluegel L."/>
            <person name="Davis C.M."/>
            <person name="Simpson J.R."/>
            <person name="Lauterbach L."/>
            <person name="Steele A.D."/>
            <person name="Gui C."/>
            <person name="Meng S."/>
            <person name="Li G."/>
            <person name="Viehrig K."/>
            <person name="Ye F."/>
            <person name="Su P."/>
            <person name="Kiefer A.F."/>
            <person name="Nichols A."/>
            <person name="Cepeda A.J."/>
            <person name="Yan W."/>
            <person name="Fan B."/>
            <person name="Jiang Y."/>
            <person name="Adhikari A."/>
            <person name="Zheng C.-J."/>
            <person name="Schuster L."/>
            <person name="Cowan T.M."/>
            <person name="Smanski M.J."/>
            <person name="Chevrette M.G."/>
            <person name="De Carvalho L.P.S."/>
            <person name="Shen B."/>
        </authorList>
    </citation>
    <scope>NUCLEOTIDE SEQUENCE [LARGE SCALE GENOMIC DNA]</scope>
    <source>
        <strain evidence="2 3">NPDC050403</strain>
    </source>
</reference>
<evidence type="ECO:0000313" key="2">
    <source>
        <dbReference type="EMBL" id="MEV0711548.1"/>
    </source>
</evidence>
<proteinExistence type="predicted"/>